<accession>A0AAD2ALT4</accession>
<comment type="caution">
    <text evidence="3">The sequence shown here is derived from an EMBL/GenBank/DDBJ whole genome shotgun (WGS) entry which is preliminary data.</text>
</comment>
<sequence length="62" mass="6140">MAAFNRRQFLLATGAGALTAAAPFGHADEVGSSALPGLNQLPTLRSTPSHSPDTSAAPPAPG</sequence>
<keyword evidence="2" id="KW-0732">Signal</keyword>
<evidence type="ECO:0000256" key="1">
    <source>
        <dbReference type="SAM" id="MobiDB-lite"/>
    </source>
</evidence>
<protein>
    <submittedName>
        <fullName evidence="3">Uncharacterized protein</fullName>
    </submittedName>
</protein>
<name>A0AAD2ALT4_9RALS</name>
<feature type="compositionally biased region" description="Polar residues" evidence="1">
    <location>
        <begin position="40"/>
        <end position="54"/>
    </location>
</feature>
<dbReference type="AlphaFoldDB" id="A0AAD2ALT4"/>
<dbReference type="Proteomes" id="UP001190002">
    <property type="component" value="Unassembled WGS sequence"/>
</dbReference>
<proteinExistence type="predicted"/>
<feature type="signal peptide" evidence="2">
    <location>
        <begin position="1"/>
        <end position="27"/>
    </location>
</feature>
<dbReference type="InterPro" id="IPR006311">
    <property type="entry name" value="TAT_signal"/>
</dbReference>
<evidence type="ECO:0000313" key="3">
    <source>
        <dbReference type="EMBL" id="CAJ0680540.1"/>
    </source>
</evidence>
<feature type="chain" id="PRO_5042099645" evidence="2">
    <location>
        <begin position="28"/>
        <end position="62"/>
    </location>
</feature>
<dbReference type="PROSITE" id="PS51318">
    <property type="entry name" value="TAT"/>
    <property type="match status" value="1"/>
</dbReference>
<evidence type="ECO:0000256" key="2">
    <source>
        <dbReference type="SAM" id="SignalP"/>
    </source>
</evidence>
<dbReference type="Proteomes" id="UP001190452">
    <property type="component" value="Unassembled WGS sequence"/>
</dbReference>
<keyword evidence="6" id="KW-1185">Reference proteome</keyword>
<dbReference type="EMBL" id="CAUDKV010000005">
    <property type="protein sequence ID" value="CAJ0863530.1"/>
    <property type="molecule type" value="Genomic_DNA"/>
</dbReference>
<feature type="region of interest" description="Disordered" evidence="1">
    <location>
        <begin position="28"/>
        <end position="62"/>
    </location>
</feature>
<reference evidence="3 6" key="1">
    <citation type="submission" date="2023-07" db="EMBL/GenBank/DDBJ databases">
        <authorList>
            <person name="Peeters C."/>
        </authorList>
    </citation>
    <scope>NUCLEOTIDE SEQUENCE</scope>
    <source>
        <strain evidence="4 6">R-77569</strain>
        <strain evidence="3">R-77591</strain>
    </source>
</reference>
<organism evidence="3 5">
    <name type="scientific">Ralstonia mannitolilytica</name>
    <dbReference type="NCBI Taxonomy" id="105219"/>
    <lineage>
        <taxon>Bacteria</taxon>
        <taxon>Pseudomonadati</taxon>
        <taxon>Pseudomonadota</taxon>
        <taxon>Betaproteobacteria</taxon>
        <taxon>Burkholderiales</taxon>
        <taxon>Burkholderiaceae</taxon>
        <taxon>Ralstonia</taxon>
    </lineage>
</organism>
<evidence type="ECO:0000313" key="6">
    <source>
        <dbReference type="Proteomes" id="UP001190452"/>
    </source>
</evidence>
<dbReference type="EMBL" id="CATVXE010000003">
    <property type="protein sequence ID" value="CAJ0680540.1"/>
    <property type="molecule type" value="Genomic_DNA"/>
</dbReference>
<gene>
    <name evidence="4" type="ORF">R77569_01625</name>
    <name evidence="3" type="ORF">R77591_00892</name>
</gene>
<evidence type="ECO:0000313" key="5">
    <source>
        <dbReference type="Proteomes" id="UP001190002"/>
    </source>
</evidence>
<evidence type="ECO:0000313" key="4">
    <source>
        <dbReference type="EMBL" id="CAJ0863530.1"/>
    </source>
</evidence>